<dbReference type="AlphaFoldDB" id="A0A430QU58"/>
<comment type="caution">
    <text evidence="2">The sequence shown here is derived from an EMBL/GenBank/DDBJ whole genome shotgun (WGS) entry which is preliminary data.</text>
</comment>
<organism evidence="2 3">
    <name type="scientific">Schistosoma bovis</name>
    <name type="common">Blood fluke</name>
    <dbReference type="NCBI Taxonomy" id="6184"/>
    <lineage>
        <taxon>Eukaryota</taxon>
        <taxon>Metazoa</taxon>
        <taxon>Spiralia</taxon>
        <taxon>Lophotrochozoa</taxon>
        <taxon>Platyhelminthes</taxon>
        <taxon>Trematoda</taxon>
        <taxon>Digenea</taxon>
        <taxon>Strigeidida</taxon>
        <taxon>Schistosomatoidea</taxon>
        <taxon>Schistosomatidae</taxon>
        <taxon>Schistosoma</taxon>
    </lineage>
</organism>
<dbReference type="Proteomes" id="UP000290809">
    <property type="component" value="Unassembled WGS sequence"/>
</dbReference>
<keyword evidence="3" id="KW-1185">Reference proteome</keyword>
<feature type="compositionally biased region" description="Low complexity" evidence="1">
    <location>
        <begin position="173"/>
        <end position="187"/>
    </location>
</feature>
<evidence type="ECO:0000313" key="2">
    <source>
        <dbReference type="EMBL" id="RTG91218.1"/>
    </source>
</evidence>
<feature type="region of interest" description="Disordered" evidence="1">
    <location>
        <begin position="401"/>
        <end position="431"/>
    </location>
</feature>
<reference evidence="2 3" key="1">
    <citation type="journal article" date="2019" name="PLoS Pathog.">
        <title>Genome sequence of the bovine parasite Schistosoma bovis Tanzania.</title>
        <authorList>
            <person name="Oey H."/>
            <person name="Zakrzewski M."/>
            <person name="Gobert G."/>
            <person name="Gravermann K."/>
            <person name="Stoye J."/>
            <person name="Jones M."/>
            <person name="Mcmanus D."/>
            <person name="Krause L."/>
        </authorList>
    </citation>
    <scope>NUCLEOTIDE SEQUENCE [LARGE SCALE GENOMIC DNA]</scope>
    <source>
        <strain evidence="2 3">TAN1997</strain>
    </source>
</reference>
<evidence type="ECO:0000256" key="1">
    <source>
        <dbReference type="SAM" id="MobiDB-lite"/>
    </source>
</evidence>
<name>A0A430QU58_SCHBO</name>
<gene>
    <name evidence="2" type="ORF">DC041_0004475</name>
</gene>
<protein>
    <submittedName>
        <fullName evidence="2">Microphthalmia-associated transcription factor</fullName>
    </submittedName>
</protein>
<dbReference type="EMBL" id="QMKO01000399">
    <property type="protein sequence ID" value="RTG91218.1"/>
    <property type="molecule type" value="Genomic_DNA"/>
</dbReference>
<feature type="region of interest" description="Disordered" evidence="1">
    <location>
        <begin position="157"/>
        <end position="219"/>
    </location>
</feature>
<sequence>FDYGQRLPSLEGSSSAPISKGTPNMAPHSVFAWQPFGNTSVHNQPQASSFHGQPAHLIPLIPGSTATYSGMVSSSPASSMPTTTDLMDCHQKTNSHYAYSTNYSSSSASNKSRSIVLSPATQSGCCPSDVQNIRLGMLLPNSHSPTTAPVPIYAPSLSSTTTSSSAPHQAFCSPNSSSSSNLFSTPPVLSNHPVQDPAKAVSQKQRSKKESHNRSQFTIFDYGQRLPSLEGSSSAPISKGTPNMAPHSVFAWQPFGNTSVHNQPQASSFHGQPAHLIPLIPGSTATYSGMVSSSPASSMPTTTDLMDCHQKTNSHYAYSTNYSSSSASNKSRSIVLSPATQSGCCPSDVQNIRLGMLLPNSHSPTTAPVPIYAPSLSSTTTSSSAPHQAFCSPNSSSSSNLFSTPPVLSNHPVQDPAKAVSQKQRSKKESHNRSQFTIVLKLLIFSFFFPF</sequence>
<feature type="non-terminal residue" evidence="2">
    <location>
        <position position="1"/>
    </location>
</feature>
<proteinExistence type="predicted"/>
<feature type="region of interest" description="Disordered" evidence="1">
    <location>
        <begin position="1"/>
        <end position="21"/>
    </location>
</feature>
<accession>A0A430QU58</accession>
<evidence type="ECO:0000313" key="3">
    <source>
        <dbReference type="Proteomes" id="UP000290809"/>
    </source>
</evidence>